<dbReference type="PANTHER" id="PTHR30055">
    <property type="entry name" value="HTH-TYPE TRANSCRIPTIONAL REGULATOR RUTR"/>
    <property type="match status" value="1"/>
</dbReference>
<evidence type="ECO:0000256" key="1">
    <source>
        <dbReference type="ARBA" id="ARBA00022491"/>
    </source>
</evidence>
<dbReference type="SUPFAM" id="SSF46689">
    <property type="entry name" value="Homeodomain-like"/>
    <property type="match status" value="1"/>
</dbReference>
<keyword evidence="2" id="KW-0805">Transcription regulation</keyword>
<evidence type="ECO:0000259" key="6">
    <source>
        <dbReference type="PROSITE" id="PS50977"/>
    </source>
</evidence>
<accession>A0A918GE00</accession>
<dbReference type="RefSeq" id="WP_189210548.1">
    <property type="nucleotide sequence ID" value="NZ_BMRB01000002.1"/>
</dbReference>
<feature type="DNA-binding region" description="H-T-H motif" evidence="5">
    <location>
        <begin position="37"/>
        <end position="56"/>
    </location>
</feature>
<dbReference type="PRINTS" id="PR00455">
    <property type="entry name" value="HTHTETR"/>
</dbReference>
<proteinExistence type="predicted"/>
<evidence type="ECO:0000313" key="7">
    <source>
        <dbReference type="EMBL" id="GGS30215.1"/>
    </source>
</evidence>
<keyword evidence="3 5" id="KW-0238">DNA-binding</keyword>
<dbReference type="PANTHER" id="PTHR30055:SF175">
    <property type="entry name" value="HTH-TYPE TRANSCRIPTIONAL REPRESSOR KSTR2"/>
    <property type="match status" value="1"/>
</dbReference>
<name>A0A918GE00_9PSEU</name>
<dbReference type="InterPro" id="IPR036271">
    <property type="entry name" value="Tet_transcr_reg_TetR-rel_C_sf"/>
</dbReference>
<comment type="caution">
    <text evidence="7">The sequence shown here is derived from an EMBL/GenBank/DDBJ whole genome shotgun (WGS) entry which is preliminary data.</text>
</comment>
<dbReference type="GO" id="GO:0003700">
    <property type="term" value="F:DNA-binding transcription factor activity"/>
    <property type="evidence" value="ECO:0007669"/>
    <property type="project" value="TreeGrafter"/>
</dbReference>
<keyword evidence="8" id="KW-1185">Reference proteome</keyword>
<keyword evidence="1" id="KW-0678">Repressor</keyword>
<evidence type="ECO:0000256" key="4">
    <source>
        <dbReference type="ARBA" id="ARBA00023163"/>
    </source>
</evidence>
<dbReference type="Proteomes" id="UP000660680">
    <property type="component" value="Unassembled WGS sequence"/>
</dbReference>
<reference evidence="7" key="1">
    <citation type="journal article" date="2014" name="Int. J. Syst. Evol. Microbiol.">
        <title>Complete genome sequence of Corynebacterium casei LMG S-19264T (=DSM 44701T), isolated from a smear-ripened cheese.</title>
        <authorList>
            <consortium name="US DOE Joint Genome Institute (JGI-PGF)"/>
            <person name="Walter F."/>
            <person name="Albersmeier A."/>
            <person name="Kalinowski J."/>
            <person name="Ruckert C."/>
        </authorList>
    </citation>
    <scope>NUCLEOTIDE SEQUENCE</scope>
    <source>
        <strain evidence="7">JCM 3276</strain>
    </source>
</reference>
<organism evidence="7 8">
    <name type="scientific">Actinokineospora fastidiosa</name>
    <dbReference type="NCBI Taxonomy" id="1816"/>
    <lineage>
        <taxon>Bacteria</taxon>
        <taxon>Bacillati</taxon>
        <taxon>Actinomycetota</taxon>
        <taxon>Actinomycetes</taxon>
        <taxon>Pseudonocardiales</taxon>
        <taxon>Pseudonocardiaceae</taxon>
        <taxon>Actinokineospora</taxon>
    </lineage>
</organism>
<dbReference type="SUPFAM" id="SSF48498">
    <property type="entry name" value="Tetracyclin repressor-like, C-terminal domain"/>
    <property type="match status" value="1"/>
</dbReference>
<dbReference type="InterPro" id="IPR009057">
    <property type="entry name" value="Homeodomain-like_sf"/>
</dbReference>
<keyword evidence="4" id="KW-0804">Transcription</keyword>
<dbReference type="InterPro" id="IPR001647">
    <property type="entry name" value="HTH_TetR"/>
</dbReference>
<dbReference type="Pfam" id="PF00440">
    <property type="entry name" value="TetR_N"/>
    <property type="match status" value="1"/>
</dbReference>
<dbReference type="InterPro" id="IPR050109">
    <property type="entry name" value="HTH-type_TetR-like_transc_reg"/>
</dbReference>
<evidence type="ECO:0000256" key="5">
    <source>
        <dbReference type="PROSITE-ProRule" id="PRU00335"/>
    </source>
</evidence>
<evidence type="ECO:0000313" key="8">
    <source>
        <dbReference type="Proteomes" id="UP000660680"/>
    </source>
</evidence>
<gene>
    <name evidence="7" type="ORF">GCM10010171_24650</name>
</gene>
<dbReference type="PROSITE" id="PS50977">
    <property type="entry name" value="HTH_TETR_2"/>
    <property type="match status" value="1"/>
</dbReference>
<protein>
    <submittedName>
        <fullName evidence="7">TetR family transcriptional regulator</fullName>
    </submittedName>
</protein>
<feature type="domain" description="HTH tetR-type" evidence="6">
    <location>
        <begin position="14"/>
        <end position="74"/>
    </location>
</feature>
<dbReference type="EMBL" id="BMRB01000002">
    <property type="protein sequence ID" value="GGS30215.1"/>
    <property type="molecule type" value="Genomic_DNA"/>
</dbReference>
<evidence type="ECO:0000256" key="2">
    <source>
        <dbReference type="ARBA" id="ARBA00023015"/>
    </source>
</evidence>
<dbReference type="AlphaFoldDB" id="A0A918GE00"/>
<reference evidence="7" key="2">
    <citation type="submission" date="2020-09" db="EMBL/GenBank/DDBJ databases">
        <authorList>
            <person name="Sun Q."/>
            <person name="Ohkuma M."/>
        </authorList>
    </citation>
    <scope>NUCLEOTIDE SEQUENCE</scope>
    <source>
        <strain evidence="7">JCM 3276</strain>
    </source>
</reference>
<dbReference type="Gene3D" id="1.10.357.10">
    <property type="entry name" value="Tetracycline Repressor, domain 2"/>
    <property type="match status" value="1"/>
</dbReference>
<dbReference type="GO" id="GO:0000976">
    <property type="term" value="F:transcription cis-regulatory region binding"/>
    <property type="evidence" value="ECO:0007669"/>
    <property type="project" value="TreeGrafter"/>
</dbReference>
<sequence>MTTSRATRRAETTQESRRLLVTAAAELFAERGYRLTTFEDIAARSGVSRGSIPWHFGNKEGLLAAVIDHVMASIRADARRLESGTFDDLLHGIVELTRGPTTKLFITLMAEAAEPDSPLRKWYGDVHTALRALVRSWIERSDLADGVDADALSAIVVGATMGIHQQWRIAPDAVDLDRVYATLGVLLRSVGLGEPG</sequence>
<evidence type="ECO:0000256" key="3">
    <source>
        <dbReference type="ARBA" id="ARBA00023125"/>
    </source>
</evidence>